<dbReference type="EC" id="3.1.3.-" evidence="7"/>
<keyword evidence="3 10" id="KW-0479">Metal-binding</keyword>
<dbReference type="InterPro" id="IPR006549">
    <property type="entry name" value="HAD-SF_hydro_IIIA"/>
</dbReference>
<evidence type="ECO:0000313" key="12">
    <source>
        <dbReference type="Proteomes" id="UP000245202"/>
    </source>
</evidence>
<comment type="similarity">
    <text evidence="7">Belongs to the gmhB family.</text>
</comment>
<dbReference type="NCBIfam" id="TIGR01656">
    <property type="entry name" value="Histidinol-ppas"/>
    <property type="match status" value="1"/>
</dbReference>
<accession>A0A2R5EVX1</accession>
<dbReference type="SUPFAM" id="SSF56784">
    <property type="entry name" value="HAD-like"/>
    <property type="match status" value="1"/>
</dbReference>
<feature type="active site" description="Proton donor" evidence="8">
    <location>
        <position position="9"/>
    </location>
</feature>
<feature type="binding site" evidence="10">
    <location>
        <position position="89"/>
    </location>
    <ligand>
        <name>Zn(2+)</name>
        <dbReference type="ChEBI" id="CHEBI:29105"/>
    </ligand>
</feature>
<evidence type="ECO:0000256" key="7">
    <source>
        <dbReference type="PIRNR" id="PIRNR004682"/>
    </source>
</evidence>
<dbReference type="Proteomes" id="UP000245202">
    <property type="component" value="Unassembled WGS sequence"/>
</dbReference>
<keyword evidence="5 7" id="KW-0119">Carbohydrate metabolism</keyword>
<comment type="cofactor">
    <cofactor evidence="10">
        <name>Zn(2+)</name>
        <dbReference type="ChEBI" id="CHEBI:29105"/>
    </cofactor>
</comment>
<evidence type="ECO:0000256" key="10">
    <source>
        <dbReference type="PIRSR" id="PIRSR004682-4"/>
    </source>
</evidence>
<proteinExistence type="inferred from homology"/>
<comment type="caution">
    <text evidence="11">The sequence shown here is derived from an EMBL/GenBank/DDBJ whole genome shotgun (WGS) entry which is preliminary data.</text>
</comment>
<evidence type="ECO:0000256" key="1">
    <source>
        <dbReference type="ARBA" id="ARBA00004496"/>
    </source>
</evidence>
<keyword evidence="2 7" id="KW-0963">Cytoplasm</keyword>
<feature type="site" description="Contributes to substrate recognition" evidence="9">
    <location>
        <position position="98"/>
    </location>
</feature>
<feature type="site" description="Stabilizes the phosphoryl group" evidence="9">
    <location>
        <position position="99"/>
    </location>
</feature>
<evidence type="ECO:0000256" key="9">
    <source>
        <dbReference type="PIRSR" id="PIRSR004682-3"/>
    </source>
</evidence>
<sequence length="174" mass="18848">MKAFILDRDGVINKGGNINRKSEFQLLPGVTEAIKALNDMGFGVFVASNQGGVGLGFMTKSALRSINGYMVTLIREEGGDIVEARYCTHKPHAGCSCRKPKPGMLLELIKKYDIDRKASFMVGDRDTDIMAGRSAGVHTVFIGDNLPSGIDPDYVFSGLLEAVNGLRDRSIIHA</sequence>
<dbReference type="GO" id="GO:0005737">
    <property type="term" value="C:cytoplasm"/>
    <property type="evidence" value="ECO:0007669"/>
    <property type="project" value="UniProtKB-SubCell"/>
</dbReference>
<keyword evidence="10" id="KW-0862">Zinc</keyword>
<feature type="binding site" evidence="10">
    <location>
        <position position="97"/>
    </location>
    <ligand>
        <name>Zn(2+)</name>
        <dbReference type="ChEBI" id="CHEBI:29105"/>
    </ligand>
</feature>
<dbReference type="RefSeq" id="WP_108992585.1">
    <property type="nucleotide sequence ID" value="NZ_BDQX01000098.1"/>
</dbReference>
<organism evidence="11 12">
    <name type="scientific">Paenibacillus agaridevorans</name>
    <dbReference type="NCBI Taxonomy" id="171404"/>
    <lineage>
        <taxon>Bacteria</taxon>
        <taxon>Bacillati</taxon>
        <taxon>Bacillota</taxon>
        <taxon>Bacilli</taxon>
        <taxon>Bacillales</taxon>
        <taxon>Paenibacillaceae</taxon>
        <taxon>Paenibacillus</taxon>
    </lineage>
</organism>
<dbReference type="GO" id="GO:0046872">
    <property type="term" value="F:metal ion binding"/>
    <property type="evidence" value="ECO:0007669"/>
    <property type="project" value="UniProtKB-KW"/>
</dbReference>
<dbReference type="PIRSF" id="PIRSF004682">
    <property type="entry name" value="GmhB"/>
    <property type="match status" value="1"/>
</dbReference>
<keyword evidence="10" id="KW-0460">Magnesium</keyword>
<feature type="binding site" evidence="10">
    <location>
        <position position="124"/>
    </location>
    <ligand>
        <name>Mg(2+)</name>
        <dbReference type="ChEBI" id="CHEBI:18420"/>
    </ligand>
</feature>
<keyword evidence="4 7" id="KW-0378">Hydrolase</keyword>
<comment type="subcellular location">
    <subcellularLocation>
        <location evidence="1 7">Cytoplasm</location>
    </subcellularLocation>
</comment>
<dbReference type="InterPro" id="IPR006543">
    <property type="entry name" value="Histidinol-phos"/>
</dbReference>
<evidence type="ECO:0000256" key="6">
    <source>
        <dbReference type="ARBA" id="ARBA00031828"/>
    </source>
</evidence>
<dbReference type="Gene3D" id="3.40.50.1000">
    <property type="entry name" value="HAD superfamily/HAD-like"/>
    <property type="match status" value="1"/>
</dbReference>
<evidence type="ECO:0000256" key="3">
    <source>
        <dbReference type="ARBA" id="ARBA00022723"/>
    </source>
</evidence>
<feature type="binding site" evidence="10">
    <location>
        <position position="87"/>
    </location>
    <ligand>
        <name>Zn(2+)</name>
        <dbReference type="ChEBI" id="CHEBI:29105"/>
    </ligand>
</feature>
<dbReference type="PANTHER" id="PTHR42891:SF1">
    <property type="entry name" value="D-GLYCERO-BETA-D-MANNO-HEPTOSE-1,7-BISPHOSPHATE 7-PHOSPHATASE"/>
    <property type="match status" value="1"/>
</dbReference>
<feature type="active site" description="Nucleophile" evidence="8">
    <location>
        <position position="7"/>
    </location>
</feature>
<dbReference type="InterPro" id="IPR023214">
    <property type="entry name" value="HAD_sf"/>
</dbReference>
<feature type="site" description="Stabilizes the phosphoryl group" evidence="9">
    <location>
        <position position="48"/>
    </location>
</feature>
<protein>
    <recommendedName>
        <fullName evidence="6 7">D,D-heptose 1,7-bisphosphate phosphatase</fullName>
        <ecNumber evidence="7">3.1.3.-</ecNumber>
    </recommendedName>
</protein>
<dbReference type="PANTHER" id="PTHR42891">
    <property type="entry name" value="D-GLYCERO-BETA-D-MANNO-HEPTOSE-1,7-BISPHOSPHATE 7-PHOSPHATASE"/>
    <property type="match status" value="1"/>
</dbReference>
<dbReference type="Pfam" id="PF13242">
    <property type="entry name" value="Hydrolase_like"/>
    <property type="match status" value="1"/>
</dbReference>
<dbReference type="GO" id="GO:0005975">
    <property type="term" value="P:carbohydrate metabolic process"/>
    <property type="evidence" value="ECO:0007669"/>
    <property type="project" value="InterPro"/>
</dbReference>
<dbReference type="InterPro" id="IPR004446">
    <property type="entry name" value="Heptose_bisP_phosphatase"/>
</dbReference>
<keyword evidence="12" id="KW-1185">Reference proteome</keyword>
<dbReference type="AlphaFoldDB" id="A0A2R5EVX1"/>
<dbReference type="NCBIfam" id="TIGR01662">
    <property type="entry name" value="HAD-SF-IIIA"/>
    <property type="match status" value="1"/>
</dbReference>
<feature type="binding site" evidence="10">
    <location>
        <position position="7"/>
    </location>
    <ligand>
        <name>Mg(2+)</name>
        <dbReference type="ChEBI" id="CHEBI:18420"/>
    </ligand>
</feature>
<evidence type="ECO:0000256" key="8">
    <source>
        <dbReference type="PIRSR" id="PIRSR004682-1"/>
    </source>
</evidence>
<feature type="binding site" evidence="10">
    <location>
        <position position="9"/>
    </location>
    <ligand>
        <name>Mg(2+)</name>
        <dbReference type="ChEBI" id="CHEBI:18420"/>
    </ligand>
</feature>
<evidence type="ECO:0000256" key="2">
    <source>
        <dbReference type="ARBA" id="ARBA00022490"/>
    </source>
</evidence>
<evidence type="ECO:0000313" key="11">
    <source>
        <dbReference type="EMBL" id="GBG07551.1"/>
    </source>
</evidence>
<dbReference type="EMBL" id="BDQX01000098">
    <property type="protein sequence ID" value="GBG07551.1"/>
    <property type="molecule type" value="Genomic_DNA"/>
</dbReference>
<gene>
    <name evidence="11" type="ORF">PAT3040_02104</name>
</gene>
<evidence type="ECO:0000256" key="5">
    <source>
        <dbReference type="ARBA" id="ARBA00023277"/>
    </source>
</evidence>
<feature type="binding site" evidence="10">
    <location>
        <position position="95"/>
    </location>
    <ligand>
        <name>Zn(2+)</name>
        <dbReference type="ChEBI" id="CHEBI:29105"/>
    </ligand>
</feature>
<dbReference type="InterPro" id="IPR036412">
    <property type="entry name" value="HAD-like_sf"/>
</dbReference>
<comment type="cofactor">
    <cofactor evidence="10">
        <name>Mg(2+)</name>
        <dbReference type="ChEBI" id="CHEBI:18420"/>
    </cofactor>
</comment>
<dbReference type="CDD" id="cd07503">
    <property type="entry name" value="HAD_HisB-N"/>
    <property type="match status" value="1"/>
</dbReference>
<dbReference type="GO" id="GO:0016791">
    <property type="term" value="F:phosphatase activity"/>
    <property type="evidence" value="ECO:0007669"/>
    <property type="project" value="InterPro"/>
</dbReference>
<reference evidence="11 12" key="1">
    <citation type="submission" date="2017-08" db="EMBL/GenBank/DDBJ databases">
        <title>Substantial Increase in Enzyme Production by Combined Drug-Resistance Mutations in Paenibacillus agaridevorans.</title>
        <authorList>
            <person name="Tanaka Y."/>
            <person name="Funane K."/>
            <person name="Hosaka T."/>
            <person name="Shiwa Y."/>
            <person name="Fujita N."/>
            <person name="Miyazaki T."/>
            <person name="Yoshikawa H."/>
            <person name="Murakami K."/>
            <person name="Kasahara K."/>
            <person name="Inaoka T."/>
            <person name="Hiraga Y."/>
            <person name="Ochi K."/>
        </authorList>
    </citation>
    <scope>NUCLEOTIDE SEQUENCE [LARGE SCALE GENOMIC DNA]</scope>
    <source>
        <strain evidence="11 12">T-3040</strain>
    </source>
</reference>
<name>A0A2R5EVX1_9BACL</name>
<evidence type="ECO:0000256" key="4">
    <source>
        <dbReference type="ARBA" id="ARBA00022801"/>
    </source>
</evidence>